<comment type="catalytic activity">
    <reaction evidence="22">
        <text>oxidized [electron-transfer flavoprotein] + hexadecanoyl-CoA + H(+) = (2E)-hexadecenoyl-CoA + reduced [electron-transfer flavoprotein]</text>
        <dbReference type="Rhea" id="RHEA:43448"/>
        <dbReference type="Rhea" id="RHEA-COMP:10685"/>
        <dbReference type="Rhea" id="RHEA-COMP:10686"/>
        <dbReference type="ChEBI" id="CHEBI:15378"/>
        <dbReference type="ChEBI" id="CHEBI:57379"/>
        <dbReference type="ChEBI" id="CHEBI:57692"/>
        <dbReference type="ChEBI" id="CHEBI:58307"/>
        <dbReference type="ChEBI" id="CHEBI:61526"/>
    </reaction>
    <physiologicalReaction direction="left-to-right" evidence="22">
        <dbReference type="Rhea" id="RHEA:43449"/>
    </physiologicalReaction>
</comment>
<keyword evidence="11" id="KW-0809">Transit peptide</keyword>
<keyword evidence="7" id="KW-0999">Mitochondrion inner membrane</keyword>
<dbReference type="GO" id="GO:0017099">
    <property type="term" value="F:very-long-chain fatty acyl-CoA dehydrogenase activity"/>
    <property type="evidence" value="ECO:0007669"/>
    <property type="project" value="UniProtKB-EC"/>
</dbReference>
<evidence type="ECO:0000256" key="9">
    <source>
        <dbReference type="ARBA" id="ARBA00022827"/>
    </source>
</evidence>
<evidence type="ECO:0000256" key="1">
    <source>
        <dbReference type="ARBA" id="ARBA00001974"/>
    </source>
</evidence>
<keyword evidence="8" id="KW-0702">S-nitrosylation</keyword>
<feature type="domain" description="Acyl-CoA dehydrogenase/oxidase N-terminal" evidence="31">
    <location>
        <begin position="78"/>
        <end position="183"/>
    </location>
</feature>
<feature type="domain" description="ACAD9/ACADV-like C-terminal" evidence="32">
    <location>
        <begin position="500"/>
        <end position="617"/>
    </location>
</feature>
<feature type="domain" description="Acyl-CoA oxidase/dehydrogenase middle" evidence="30">
    <location>
        <begin position="188"/>
        <end position="288"/>
    </location>
</feature>
<evidence type="ECO:0000256" key="19">
    <source>
        <dbReference type="ARBA" id="ARBA00045422"/>
    </source>
</evidence>
<comment type="subunit">
    <text evidence="20">Homodimer. Homodimerizes after import into the mitochondrion.</text>
</comment>
<dbReference type="FunFam" id="1.10.540.10:FF:000001">
    <property type="entry name" value="Very long-chain-specific acyl-CoA dehydrogenase, mitochondrial"/>
    <property type="match status" value="1"/>
</dbReference>
<dbReference type="Gene3D" id="2.40.110.10">
    <property type="entry name" value="Butyryl-CoA Dehydrogenase, subunit A, domain 2"/>
    <property type="match status" value="1"/>
</dbReference>
<evidence type="ECO:0000256" key="22">
    <source>
        <dbReference type="ARBA" id="ARBA00047916"/>
    </source>
</evidence>
<protein>
    <recommendedName>
        <fullName evidence="18">Very long-chain specific acyl-CoA dehydrogenase, mitochondrial</fullName>
        <ecNumber evidence="17">1.3.8.9</ecNumber>
    </recommendedName>
</protein>
<evidence type="ECO:0000259" key="31">
    <source>
        <dbReference type="Pfam" id="PF02771"/>
    </source>
</evidence>
<keyword evidence="14" id="KW-0443">Lipid metabolism</keyword>
<evidence type="ECO:0000256" key="11">
    <source>
        <dbReference type="ARBA" id="ARBA00022946"/>
    </source>
</evidence>
<dbReference type="CDD" id="cd01161">
    <property type="entry name" value="VLCAD"/>
    <property type="match status" value="1"/>
</dbReference>
<feature type="domain" description="Acyl-CoA dehydrogenase/oxidase C-terminal" evidence="29">
    <location>
        <begin position="300"/>
        <end position="446"/>
    </location>
</feature>
<comment type="function">
    <text evidence="19">Very long-chain specific acyl-CoA dehydrogenase is one of the acyl-CoA dehydrogenases that catalyze the first step of mitochondrial fatty acid beta-oxidation, an aerobic process breaking down fatty acids into acetyl-CoA and allowing the production of energy from fats. The first step of fatty acid beta-oxidation consists in the removal of one hydrogen from C-2 and C-3 of the straight-chain fatty acyl-CoA thioester, resulting in the formation of trans-2-enoyl-CoA. Among the different mitochondrial acyl-CoA dehydrogenases, very long-chain specific acyl-CoA dehydrogenase acts specifically on acyl-CoAs with saturated 12 to 24 carbons long primary chains.</text>
</comment>
<proteinExistence type="inferred from homology"/>
<dbReference type="Pfam" id="PF00441">
    <property type="entry name" value="Acyl-CoA_dh_1"/>
    <property type="match status" value="1"/>
</dbReference>
<keyword evidence="9 28" id="KW-0274">FAD</keyword>
<evidence type="ECO:0000256" key="17">
    <source>
        <dbReference type="ARBA" id="ARBA00039034"/>
    </source>
</evidence>
<dbReference type="PROSITE" id="PS00072">
    <property type="entry name" value="ACYL_COA_DH_1"/>
    <property type="match status" value="1"/>
</dbReference>
<dbReference type="Pfam" id="PF02770">
    <property type="entry name" value="Acyl-CoA_dh_M"/>
    <property type="match status" value="1"/>
</dbReference>
<dbReference type="Gene3D" id="1.10.540.10">
    <property type="entry name" value="Acyl-CoA dehydrogenase/oxidase, N-terminal domain"/>
    <property type="match status" value="1"/>
</dbReference>
<name>A0AAV6UK96_9ARAC</name>
<dbReference type="GO" id="GO:0006631">
    <property type="term" value="P:fatty acid metabolic process"/>
    <property type="evidence" value="ECO:0007669"/>
    <property type="project" value="UniProtKB-KW"/>
</dbReference>
<evidence type="ECO:0000256" key="2">
    <source>
        <dbReference type="ARBA" id="ARBA00004637"/>
    </source>
</evidence>
<dbReference type="GO" id="GO:0050660">
    <property type="term" value="F:flavin adenine dinucleotide binding"/>
    <property type="evidence" value="ECO:0007669"/>
    <property type="project" value="InterPro"/>
</dbReference>
<evidence type="ECO:0000256" key="20">
    <source>
        <dbReference type="ARBA" id="ARBA00046812"/>
    </source>
</evidence>
<evidence type="ECO:0000256" key="24">
    <source>
        <dbReference type="ARBA" id="ARBA00049038"/>
    </source>
</evidence>
<dbReference type="AlphaFoldDB" id="A0AAV6UK96"/>
<comment type="catalytic activity">
    <reaction evidence="24">
        <text>tetradecanoyl-CoA + oxidized [electron-transfer flavoprotein] + H(+) = (2E)-tetradecenoyl-CoA + reduced [electron-transfer flavoprotein]</text>
        <dbReference type="Rhea" id="RHEA:47316"/>
        <dbReference type="Rhea" id="RHEA-COMP:10685"/>
        <dbReference type="Rhea" id="RHEA-COMP:10686"/>
        <dbReference type="ChEBI" id="CHEBI:15378"/>
        <dbReference type="ChEBI" id="CHEBI:57385"/>
        <dbReference type="ChEBI" id="CHEBI:57692"/>
        <dbReference type="ChEBI" id="CHEBI:58307"/>
        <dbReference type="ChEBI" id="CHEBI:61405"/>
    </reaction>
    <physiologicalReaction direction="left-to-right" evidence="24">
        <dbReference type="Rhea" id="RHEA:47317"/>
    </physiologicalReaction>
</comment>
<dbReference type="Proteomes" id="UP000827092">
    <property type="component" value="Unassembled WGS sequence"/>
</dbReference>
<dbReference type="InterPro" id="IPR006089">
    <property type="entry name" value="Acyl-CoA_DH_CS"/>
</dbReference>
<dbReference type="InterPro" id="IPR009100">
    <property type="entry name" value="AcylCoA_DH/oxidase_NM_dom_sf"/>
</dbReference>
<evidence type="ECO:0000256" key="23">
    <source>
        <dbReference type="ARBA" id="ARBA00048086"/>
    </source>
</evidence>
<evidence type="ECO:0000256" key="21">
    <source>
        <dbReference type="ARBA" id="ARBA00047893"/>
    </source>
</evidence>
<comment type="catalytic activity">
    <reaction evidence="27">
        <text>octadecanoyl-CoA + oxidized [electron-transfer flavoprotein] + H(+) = (2E)-octadecenoyl-CoA + reduced [electron-transfer flavoprotein]</text>
        <dbReference type="Rhea" id="RHEA:47240"/>
        <dbReference type="Rhea" id="RHEA-COMP:10685"/>
        <dbReference type="Rhea" id="RHEA-COMP:10686"/>
        <dbReference type="ChEBI" id="CHEBI:15378"/>
        <dbReference type="ChEBI" id="CHEBI:57394"/>
        <dbReference type="ChEBI" id="CHEBI:57692"/>
        <dbReference type="ChEBI" id="CHEBI:58307"/>
        <dbReference type="ChEBI" id="CHEBI:71412"/>
    </reaction>
    <physiologicalReaction direction="left-to-right" evidence="27">
        <dbReference type="Rhea" id="RHEA:47241"/>
    </physiologicalReaction>
</comment>
<dbReference type="InterPro" id="IPR036250">
    <property type="entry name" value="AcylCo_DH-like_C"/>
</dbReference>
<dbReference type="SUPFAM" id="SSF56645">
    <property type="entry name" value="Acyl-CoA dehydrogenase NM domain-like"/>
    <property type="match status" value="1"/>
</dbReference>
<sequence>MLRPIVRQILSPKSHIIRSYAAAAQQAVKDTEYEKADKKPDKNETSSFVMSMFKGKLKTDQTFPYPEVLSSDDKSTLQMMIEPPKKFFEEVNNPEKNDELAYVEEHLMKQLGELGAFGLQIPEEYGGLGMNNTQYARMVELVGRHDLGVGITLGAHQSIGFKGILLFGNEEQKKKYLPDLAIGKTIAAYCLTEPGSGSDAGSIKTRAVPSKDGSHYIMNGSKIWISNGGIADILTVFAKVPVETEKGTTEKMAAFIVERGFGGVTSGAPEKKMGIKCSNTAEVYFDDCKIPAENLIMEVGDGFKIAMNILNNGRFGMAACLSGTMRAAIEKASDFAANRNQFGSKIISYGTIQEKLFRMCMTQYVTESMAYMVSGNMDRGYVDFQLEAAISKIYASEAAWYVVDEAIQIMGGMGFMKSPGLERVLRDCRIFRIFEGTNDILRLFVALTGLQHAGSHLKEIQKALKNPTANFGLIFDEGAKRAKRVIGLSSPPSLADNIHPKLADSGVELSKCIEEFGLSVEQLLIKYGKNIINEQFLLNRLANSAIDIYAMTTILSRATLSLQKNIPSADYEEKMTNIFCHEASERVHQNLAVLKSSTKLANFKHIKSLALDISEMKGPIHQNPLGF</sequence>
<comment type="catalytic activity">
    <reaction evidence="25">
        <text>a very-long-chain 2,3-saturated fatty acyl-CoA + oxidized [electron-transfer flavoprotein] + H(+) = a very-long-chain (2E)-enoyl-CoA + reduced [electron-transfer flavoprotein]</text>
        <dbReference type="Rhea" id="RHEA:19181"/>
        <dbReference type="Rhea" id="RHEA-COMP:10685"/>
        <dbReference type="Rhea" id="RHEA-COMP:10686"/>
        <dbReference type="ChEBI" id="CHEBI:15378"/>
        <dbReference type="ChEBI" id="CHEBI:57692"/>
        <dbReference type="ChEBI" id="CHEBI:58307"/>
        <dbReference type="ChEBI" id="CHEBI:83724"/>
        <dbReference type="ChEBI" id="CHEBI:83728"/>
        <dbReference type="EC" id="1.3.8.9"/>
    </reaction>
    <physiologicalReaction direction="left-to-right" evidence="25">
        <dbReference type="Rhea" id="RHEA:19182"/>
    </physiologicalReaction>
</comment>
<dbReference type="FunFam" id="2.40.110.10:FF:000006">
    <property type="entry name" value="very long-chain specific acyl-CoA dehydrogenase, mitochondrial"/>
    <property type="match status" value="1"/>
</dbReference>
<dbReference type="EC" id="1.3.8.9" evidence="17"/>
<dbReference type="GO" id="GO:0005743">
    <property type="term" value="C:mitochondrial inner membrane"/>
    <property type="evidence" value="ECO:0007669"/>
    <property type="project" value="UniProtKB-SubCell"/>
</dbReference>
<dbReference type="InterPro" id="IPR009075">
    <property type="entry name" value="AcylCo_DH/oxidase_C"/>
</dbReference>
<comment type="subcellular location">
    <subcellularLocation>
        <location evidence="2">Mitochondrion inner membrane</location>
        <topology evidence="2">Peripheral membrane protein</topology>
    </subcellularLocation>
</comment>
<comment type="catalytic activity">
    <reaction evidence="26">
        <text>eicosanoyl-CoA + oxidized [electron-transfer flavoprotein] + H(+) = (2E)-eicosenoyl-CoA + reduced [electron-transfer flavoprotein]</text>
        <dbReference type="Rhea" id="RHEA:47236"/>
        <dbReference type="Rhea" id="RHEA-COMP:10685"/>
        <dbReference type="Rhea" id="RHEA-COMP:10686"/>
        <dbReference type="ChEBI" id="CHEBI:15378"/>
        <dbReference type="ChEBI" id="CHEBI:57380"/>
        <dbReference type="ChEBI" id="CHEBI:57692"/>
        <dbReference type="ChEBI" id="CHEBI:58307"/>
        <dbReference type="ChEBI" id="CHEBI:74691"/>
    </reaction>
    <physiologicalReaction direction="left-to-right" evidence="26">
        <dbReference type="Rhea" id="RHEA:47237"/>
    </physiologicalReaction>
</comment>
<comment type="catalytic activity">
    <reaction evidence="21">
        <text>dodecanoyl-CoA + oxidized [electron-transfer flavoprotein] + H(+) = (2E)-dodecenoyl-CoA + reduced [electron-transfer flavoprotein]</text>
        <dbReference type="Rhea" id="RHEA:47296"/>
        <dbReference type="Rhea" id="RHEA-COMP:10685"/>
        <dbReference type="Rhea" id="RHEA-COMP:10686"/>
        <dbReference type="ChEBI" id="CHEBI:15378"/>
        <dbReference type="ChEBI" id="CHEBI:57330"/>
        <dbReference type="ChEBI" id="CHEBI:57375"/>
        <dbReference type="ChEBI" id="CHEBI:57692"/>
        <dbReference type="ChEBI" id="CHEBI:58307"/>
    </reaction>
    <physiologicalReaction direction="left-to-right" evidence="21">
        <dbReference type="Rhea" id="RHEA:47297"/>
    </physiologicalReaction>
</comment>
<keyword evidence="12" id="KW-0007">Acetylation</keyword>
<keyword evidence="5" id="KW-0597">Phosphoprotein</keyword>
<dbReference type="Gene3D" id="1.20.140.10">
    <property type="entry name" value="Butyryl-CoA Dehydrogenase, subunit A, domain 3"/>
    <property type="match status" value="2"/>
</dbReference>
<evidence type="ECO:0000256" key="28">
    <source>
        <dbReference type="RuleBase" id="RU362125"/>
    </source>
</evidence>
<evidence type="ECO:0000259" key="29">
    <source>
        <dbReference type="Pfam" id="PF00441"/>
    </source>
</evidence>
<gene>
    <name evidence="33" type="ORF">JTE90_022689</name>
</gene>
<comment type="cofactor">
    <cofactor evidence="1 28">
        <name>FAD</name>
        <dbReference type="ChEBI" id="CHEBI:57692"/>
    </cofactor>
</comment>
<dbReference type="Pfam" id="PF02771">
    <property type="entry name" value="Acyl-CoA_dh_N"/>
    <property type="match status" value="1"/>
</dbReference>
<dbReference type="InterPro" id="IPR006091">
    <property type="entry name" value="Acyl-CoA_Oxase/DH_mid-dom"/>
</dbReference>
<keyword evidence="10" id="KW-0276">Fatty acid metabolism</keyword>
<evidence type="ECO:0000313" key="34">
    <source>
        <dbReference type="Proteomes" id="UP000827092"/>
    </source>
</evidence>
<keyword evidence="6 28" id="KW-0285">Flavoprotein</keyword>
<evidence type="ECO:0000256" key="13">
    <source>
        <dbReference type="ARBA" id="ARBA00023002"/>
    </source>
</evidence>
<comment type="caution">
    <text evidence="33">The sequence shown here is derived from an EMBL/GenBank/DDBJ whole genome shotgun (WGS) entry which is preliminary data.</text>
</comment>
<evidence type="ECO:0000256" key="26">
    <source>
        <dbReference type="ARBA" id="ARBA00049140"/>
    </source>
</evidence>
<dbReference type="SUPFAM" id="SSF47203">
    <property type="entry name" value="Acyl-CoA dehydrogenase C-terminal domain-like"/>
    <property type="match status" value="1"/>
</dbReference>
<dbReference type="InterPro" id="IPR013786">
    <property type="entry name" value="AcylCoA_DH/ox_N"/>
</dbReference>
<organism evidence="33 34">
    <name type="scientific">Oedothorax gibbosus</name>
    <dbReference type="NCBI Taxonomy" id="931172"/>
    <lineage>
        <taxon>Eukaryota</taxon>
        <taxon>Metazoa</taxon>
        <taxon>Ecdysozoa</taxon>
        <taxon>Arthropoda</taxon>
        <taxon>Chelicerata</taxon>
        <taxon>Arachnida</taxon>
        <taxon>Araneae</taxon>
        <taxon>Araneomorphae</taxon>
        <taxon>Entelegynae</taxon>
        <taxon>Araneoidea</taxon>
        <taxon>Linyphiidae</taxon>
        <taxon>Erigoninae</taxon>
        <taxon>Oedothorax</taxon>
    </lineage>
</organism>
<evidence type="ECO:0000256" key="5">
    <source>
        <dbReference type="ARBA" id="ARBA00022553"/>
    </source>
</evidence>
<reference evidence="33 34" key="1">
    <citation type="journal article" date="2022" name="Nat. Ecol. Evol.">
        <title>A masculinizing supergene underlies an exaggerated male reproductive morph in a spider.</title>
        <authorList>
            <person name="Hendrickx F."/>
            <person name="De Corte Z."/>
            <person name="Sonet G."/>
            <person name="Van Belleghem S.M."/>
            <person name="Kostlbacher S."/>
            <person name="Vangestel C."/>
        </authorList>
    </citation>
    <scope>NUCLEOTIDE SEQUENCE [LARGE SCALE GENOMIC DNA]</scope>
    <source>
        <strain evidence="33">W744_W776</strain>
    </source>
</reference>
<dbReference type="GO" id="GO:0000062">
    <property type="term" value="F:fatty-acyl-CoA binding"/>
    <property type="evidence" value="ECO:0007669"/>
    <property type="project" value="TreeGrafter"/>
</dbReference>
<dbReference type="InterPro" id="IPR037069">
    <property type="entry name" value="AcylCoA_DH/ox_N_sf"/>
</dbReference>
<keyword evidence="16" id="KW-0472">Membrane</keyword>
<evidence type="ECO:0000256" key="12">
    <source>
        <dbReference type="ARBA" id="ARBA00022990"/>
    </source>
</evidence>
<dbReference type="PANTHER" id="PTHR43884">
    <property type="entry name" value="ACYL-COA DEHYDROGENASE"/>
    <property type="match status" value="1"/>
</dbReference>
<accession>A0AAV6UK96</accession>
<evidence type="ECO:0000259" key="32">
    <source>
        <dbReference type="Pfam" id="PF21343"/>
    </source>
</evidence>
<keyword evidence="34" id="KW-1185">Reference proteome</keyword>
<evidence type="ECO:0000256" key="7">
    <source>
        <dbReference type="ARBA" id="ARBA00022792"/>
    </source>
</evidence>
<evidence type="ECO:0000256" key="14">
    <source>
        <dbReference type="ARBA" id="ARBA00023098"/>
    </source>
</evidence>
<keyword evidence="15" id="KW-0496">Mitochondrion</keyword>
<dbReference type="FunFam" id="1.20.140.10:FF:000008">
    <property type="entry name" value="acyl-CoA dehydrogenase family member 9, mitochondrial"/>
    <property type="match status" value="1"/>
</dbReference>
<comment type="catalytic activity">
    <reaction evidence="23">
        <text>tetracosanoyl-CoA + oxidized [electron-transfer flavoprotein] + H(+) = (2E)-tetracosenoyl-CoA + reduced [electron-transfer flavoprotein]</text>
        <dbReference type="Rhea" id="RHEA:47232"/>
        <dbReference type="Rhea" id="RHEA-COMP:10685"/>
        <dbReference type="Rhea" id="RHEA-COMP:10686"/>
        <dbReference type="ChEBI" id="CHEBI:15378"/>
        <dbReference type="ChEBI" id="CHEBI:57692"/>
        <dbReference type="ChEBI" id="CHEBI:58307"/>
        <dbReference type="ChEBI" id="CHEBI:65052"/>
        <dbReference type="ChEBI" id="CHEBI:74693"/>
    </reaction>
    <physiologicalReaction direction="left-to-right" evidence="23">
        <dbReference type="Rhea" id="RHEA:47233"/>
    </physiologicalReaction>
</comment>
<dbReference type="InterPro" id="IPR046373">
    <property type="entry name" value="Acyl-CoA_Oxase/DH_mid-dom_sf"/>
</dbReference>
<dbReference type="EMBL" id="JAFNEN010000367">
    <property type="protein sequence ID" value="KAG8184641.1"/>
    <property type="molecule type" value="Genomic_DNA"/>
</dbReference>
<evidence type="ECO:0000256" key="16">
    <source>
        <dbReference type="ARBA" id="ARBA00023136"/>
    </source>
</evidence>
<comment type="similarity">
    <text evidence="4 28">Belongs to the acyl-CoA dehydrogenase family.</text>
</comment>
<evidence type="ECO:0000256" key="27">
    <source>
        <dbReference type="ARBA" id="ARBA00049224"/>
    </source>
</evidence>
<evidence type="ECO:0000256" key="4">
    <source>
        <dbReference type="ARBA" id="ARBA00009347"/>
    </source>
</evidence>
<comment type="pathway">
    <text evidence="3">Lipid metabolism; mitochondrial fatty acid beta-oxidation.</text>
</comment>
<evidence type="ECO:0000256" key="6">
    <source>
        <dbReference type="ARBA" id="ARBA00022630"/>
    </source>
</evidence>
<dbReference type="Pfam" id="PF21343">
    <property type="entry name" value="ACAD9-ACADV_C"/>
    <property type="match status" value="1"/>
</dbReference>
<dbReference type="InterPro" id="IPR049448">
    <property type="entry name" value="ACAD9/ACADV-like_C"/>
</dbReference>
<evidence type="ECO:0000256" key="15">
    <source>
        <dbReference type="ARBA" id="ARBA00023128"/>
    </source>
</evidence>
<keyword evidence="13 28" id="KW-0560">Oxidoreductase</keyword>
<dbReference type="PANTHER" id="PTHR43884:SF11">
    <property type="entry name" value="VERY LONG-CHAIN SPECIFIC ACYL-COA DEHYDROGENASE, MITOCHONDRIAL"/>
    <property type="match status" value="1"/>
</dbReference>
<evidence type="ECO:0000256" key="25">
    <source>
        <dbReference type="ARBA" id="ARBA00049050"/>
    </source>
</evidence>
<evidence type="ECO:0000256" key="8">
    <source>
        <dbReference type="ARBA" id="ARBA00022799"/>
    </source>
</evidence>
<evidence type="ECO:0000256" key="18">
    <source>
        <dbReference type="ARBA" id="ARBA00040902"/>
    </source>
</evidence>
<evidence type="ECO:0000256" key="10">
    <source>
        <dbReference type="ARBA" id="ARBA00022832"/>
    </source>
</evidence>
<evidence type="ECO:0000259" key="30">
    <source>
        <dbReference type="Pfam" id="PF02770"/>
    </source>
</evidence>
<evidence type="ECO:0000313" key="33">
    <source>
        <dbReference type="EMBL" id="KAG8184641.1"/>
    </source>
</evidence>
<evidence type="ECO:0000256" key="3">
    <source>
        <dbReference type="ARBA" id="ARBA00005198"/>
    </source>
</evidence>